<dbReference type="InterPro" id="IPR012373">
    <property type="entry name" value="Ferrdict_sens_TM"/>
</dbReference>
<dbReference type="InterPro" id="IPR032623">
    <property type="entry name" value="FecR_N"/>
</dbReference>
<accession>A0A4V1CAU5</accession>
<dbReference type="KEGG" id="pvk:EPZ47_15860"/>
<evidence type="ECO:0000259" key="1">
    <source>
        <dbReference type="Pfam" id="PF04773"/>
    </source>
</evidence>
<dbReference type="PIRSF" id="PIRSF018266">
    <property type="entry name" value="FecR"/>
    <property type="match status" value="1"/>
</dbReference>
<sequence length="321" mass="35891">MPARDSHAVDPAILNEAADWLMRLSEGSVNDSERLEWERWRNSSPAHRQAWARAELLLSKLQGLPPALAMPALDRPSNPERRAAMGKLATLLALAPLAWGSWKLNDWQNWTADYRAPVGERRDLTLTDGTRVTLNTDTAIDVYFDQRQRLLLLRRGEILVQTAPDPSPVARPFRVETHEGRMQALGTRFSVREERGHTRLAVLEGAVSIQLKGIGEKVVEAGQSSGFTAFAIDGLKPVDKSVLAWTQGMLMADNMRLADFIGELTRYRNGVLRYDPAIADLRISGAFPISDTPRTLNMLARTYPIRVTSRLGDYWIMLAPA</sequence>
<evidence type="ECO:0000313" key="4">
    <source>
        <dbReference type="Proteomes" id="UP000296468"/>
    </source>
</evidence>
<dbReference type="PANTHER" id="PTHR30273">
    <property type="entry name" value="PERIPLASMIC SIGNAL SENSOR AND SIGMA FACTOR ACTIVATOR FECR-RELATED"/>
    <property type="match status" value="1"/>
</dbReference>
<dbReference type="Pfam" id="PF16220">
    <property type="entry name" value="DUF4880"/>
    <property type="match status" value="1"/>
</dbReference>
<dbReference type="AlphaFoldDB" id="A0A4V1CAU5"/>
<feature type="domain" description="FecR N-terminal" evidence="2">
    <location>
        <begin position="16"/>
        <end position="56"/>
    </location>
</feature>
<gene>
    <name evidence="3" type="ORF">EPZ47_15860</name>
</gene>
<dbReference type="RefSeq" id="WP_135845650.1">
    <property type="nucleotide sequence ID" value="NZ_CP035088.1"/>
</dbReference>
<dbReference type="Pfam" id="PF04773">
    <property type="entry name" value="FecR"/>
    <property type="match status" value="1"/>
</dbReference>
<evidence type="ECO:0000259" key="2">
    <source>
        <dbReference type="Pfam" id="PF16220"/>
    </source>
</evidence>
<protein>
    <submittedName>
        <fullName evidence="3">FecR family protein</fullName>
    </submittedName>
</protein>
<feature type="domain" description="FecR protein" evidence="1">
    <location>
        <begin position="113"/>
        <end position="207"/>
    </location>
</feature>
<dbReference type="Proteomes" id="UP000296468">
    <property type="component" value="Chromosome"/>
</dbReference>
<dbReference type="InterPro" id="IPR006860">
    <property type="entry name" value="FecR"/>
</dbReference>
<dbReference type="GO" id="GO:0016989">
    <property type="term" value="F:sigma factor antagonist activity"/>
    <property type="evidence" value="ECO:0007669"/>
    <property type="project" value="TreeGrafter"/>
</dbReference>
<evidence type="ECO:0000313" key="3">
    <source>
        <dbReference type="EMBL" id="QBZ90124.1"/>
    </source>
</evidence>
<dbReference type="OrthoDB" id="1099576at2"/>
<proteinExistence type="predicted"/>
<reference evidence="3 4" key="1">
    <citation type="journal article" date="2019" name="Front. Microbiol.">
        <title>In silico and Genetic Analyses of Cyclic Lipopeptide Synthetic Gene Clusters in Pseudomonas sp. 11K1.</title>
        <authorList>
            <person name="Zhao H."/>
            <person name="Liu Y.P."/>
            <person name="Zhang L.Q."/>
        </authorList>
    </citation>
    <scope>NUCLEOTIDE SEQUENCE [LARGE SCALE GENOMIC DNA]</scope>
    <source>
        <strain evidence="3 4">11K1</strain>
    </source>
</reference>
<name>A0A4V1CAU5_9PSED</name>
<dbReference type="Gene3D" id="2.60.120.1440">
    <property type="match status" value="1"/>
</dbReference>
<organism evidence="3 4">
    <name type="scientific">Pseudomonas viciae</name>
    <dbReference type="NCBI Taxonomy" id="2505979"/>
    <lineage>
        <taxon>Bacteria</taxon>
        <taxon>Pseudomonadati</taxon>
        <taxon>Pseudomonadota</taxon>
        <taxon>Gammaproteobacteria</taxon>
        <taxon>Pseudomonadales</taxon>
        <taxon>Pseudomonadaceae</taxon>
        <taxon>Pseudomonas</taxon>
    </lineage>
</organism>
<dbReference type="EMBL" id="CP035088">
    <property type="protein sequence ID" value="QBZ90124.1"/>
    <property type="molecule type" value="Genomic_DNA"/>
</dbReference>
<dbReference type="PANTHER" id="PTHR30273:SF2">
    <property type="entry name" value="PROTEIN FECR"/>
    <property type="match status" value="1"/>
</dbReference>